<comment type="caution">
    <text evidence="2">The sequence shown here is derived from an EMBL/GenBank/DDBJ whole genome shotgun (WGS) entry which is preliminary data.</text>
</comment>
<dbReference type="EMBL" id="JANPWB010000003">
    <property type="protein sequence ID" value="KAJ1201109.1"/>
    <property type="molecule type" value="Genomic_DNA"/>
</dbReference>
<sequence>MLADIRNSLATLSALSALPVVQTAPQFQAAVTVTPPQVLQGQASAATQASAAPQVTTQDPKTQALLVVSQPLTIINTSASPAPPITPWASNDALQNSVAELKRQEEAIAAVCSAISVHAVSGGPGVTPAPGILPIATTIEKSKVADISNSQSKGGTSAEGAGQDILLSRPGKLTAHVGPEVKEKIWKGEFVTIFILIRAKRRDVKTKTKRDGACPTWQPGRTHNSQLRSWPKLDILGTDANLPGRGDAGATRAAALRAAAVTKARKSAGEQPDRAACEAAYLEVTSLQEAPWRCLSRTRCPADVCDALGDLRPTWGESMLSGAGRNCAVAFSPRPCSRLSRARPALRPAP</sequence>
<reference evidence="2" key="1">
    <citation type="journal article" date="2022" name="bioRxiv">
        <title>Sequencing and chromosome-scale assembly of the giantPleurodeles waltlgenome.</title>
        <authorList>
            <person name="Brown T."/>
            <person name="Elewa A."/>
            <person name="Iarovenko S."/>
            <person name="Subramanian E."/>
            <person name="Araus A.J."/>
            <person name="Petzold A."/>
            <person name="Susuki M."/>
            <person name="Suzuki K.-i.T."/>
            <person name="Hayashi T."/>
            <person name="Toyoda A."/>
            <person name="Oliveira C."/>
            <person name="Osipova E."/>
            <person name="Leigh N.D."/>
            <person name="Simon A."/>
            <person name="Yun M.H."/>
        </authorList>
    </citation>
    <scope>NUCLEOTIDE SEQUENCE</scope>
    <source>
        <strain evidence="2">20211129_DDA</strain>
        <tissue evidence="2">Liver</tissue>
    </source>
</reference>
<keyword evidence="3" id="KW-1185">Reference proteome</keyword>
<evidence type="ECO:0000313" key="2">
    <source>
        <dbReference type="EMBL" id="KAJ1201109.1"/>
    </source>
</evidence>
<name>A0AAV7VHL7_PLEWA</name>
<organism evidence="2 3">
    <name type="scientific">Pleurodeles waltl</name>
    <name type="common">Iberian ribbed newt</name>
    <dbReference type="NCBI Taxonomy" id="8319"/>
    <lineage>
        <taxon>Eukaryota</taxon>
        <taxon>Metazoa</taxon>
        <taxon>Chordata</taxon>
        <taxon>Craniata</taxon>
        <taxon>Vertebrata</taxon>
        <taxon>Euteleostomi</taxon>
        <taxon>Amphibia</taxon>
        <taxon>Batrachia</taxon>
        <taxon>Caudata</taxon>
        <taxon>Salamandroidea</taxon>
        <taxon>Salamandridae</taxon>
        <taxon>Pleurodelinae</taxon>
        <taxon>Pleurodeles</taxon>
    </lineage>
</organism>
<accession>A0AAV7VHL7</accession>
<protein>
    <submittedName>
        <fullName evidence="2">Uncharacterized protein</fullName>
    </submittedName>
</protein>
<dbReference type="AlphaFoldDB" id="A0AAV7VHL7"/>
<proteinExistence type="predicted"/>
<feature type="chain" id="PRO_5043496497" evidence="1">
    <location>
        <begin position="24"/>
        <end position="350"/>
    </location>
</feature>
<gene>
    <name evidence="2" type="ORF">NDU88_004924</name>
</gene>
<feature type="signal peptide" evidence="1">
    <location>
        <begin position="1"/>
        <end position="23"/>
    </location>
</feature>
<dbReference type="Proteomes" id="UP001066276">
    <property type="component" value="Chromosome 2_1"/>
</dbReference>
<evidence type="ECO:0000256" key="1">
    <source>
        <dbReference type="SAM" id="SignalP"/>
    </source>
</evidence>
<evidence type="ECO:0000313" key="3">
    <source>
        <dbReference type="Proteomes" id="UP001066276"/>
    </source>
</evidence>
<keyword evidence="1" id="KW-0732">Signal</keyword>